<dbReference type="Gene3D" id="2.40.10.120">
    <property type="match status" value="1"/>
</dbReference>
<dbReference type="PANTHER" id="PTHR43343:SF3">
    <property type="entry name" value="PROTEASE DO-LIKE 8, CHLOROPLASTIC"/>
    <property type="match status" value="1"/>
</dbReference>
<dbReference type="SUPFAM" id="SSF50494">
    <property type="entry name" value="Trypsin-like serine proteases"/>
    <property type="match status" value="1"/>
</dbReference>
<dbReference type="InterPro" id="IPR009003">
    <property type="entry name" value="Peptidase_S1_PA"/>
</dbReference>
<dbReference type="InterPro" id="IPR001478">
    <property type="entry name" value="PDZ"/>
</dbReference>
<evidence type="ECO:0000259" key="4">
    <source>
        <dbReference type="PROSITE" id="PS50106"/>
    </source>
</evidence>
<keyword evidence="2" id="KW-0378">Hydrolase</keyword>
<dbReference type="AlphaFoldDB" id="A0A2G9ZJM4"/>
<evidence type="ECO:0000256" key="1">
    <source>
        <dbReference type="ARBA" id="ARBA00022670"/>
    </source>
</evidence>
<dbReference type="PANTHER" id="PTHR43343">
    <property type="entry name" value="PEPTIDASE S12"/>
    <property type="match status" value="1"/>
</dbReference>
<dbReference type="InterPro" id="IPR051201">
    <property type="entry name" value="Chloro_Bact_Ser_Proteases"/>
</dbReference>
<evidence type="ECO:0000256" key="3">
    <source>
        <dbReference type="SAM" id="Phobius"/>
    </source>
</evidence>
<feature type="transmembrane region" description="Helical" evidence="3">
    <location>
        <begin position="84"/>
        <end position="101"/>
    </location>
</feature>
<protein>
    <recommendedName>
        <fullName evidence="4">PDZ domain-containing protein</fullName>
    </recommendedName>
</protein>
<dbReference type="CDD" id="cd06779">
    <property type="entry name" value="cpPDZ_Deg_HtrA-like"/>
    <property type="match status" value="1"/>
</dbReference>
<dbReference type="InterPro" id="IPR036034">
    <property type="entry name" value="PDZ_sf"/>
</dbReference>
<dbReference type="Pfam" id="PF13365">
    <property type="entry name" value="Trypsin_2"/>
    <property type="match status" value="1"/>
</dbReference>
<dbReference type="Proteomes" id="UP000230729">
    <property type="component" value="Unassembled WGS sequence"/>
</dbReference>
<proteinExistence type="predicted"/>
<evidence type="ECO:0000256" key="2">
    <source>
        <dbReference type="ARBA" id="ARBA00022801"/>
    </source>
</evidence>
<comment type="caution">
    <text evidence="5">The sequence shown here is derived from an EMBL/GenBank/DDBJ whole genome shotgun (WGS) entry which is preliminary data.</text>
</comment>
<feature type="domain" description="PDZ" evidence="4">
    <location>
        <begin position="306"/>
        <end position="358"/>
    </location>
</feature>
<evidence type="ECO:0000313" key="6">
    <source>
        <dbReference type="Proteomes" id="UP000230729"/>
    </source>
</evidence>
<sequence length="371" mass="39731">MRKNLIIFLFTLLFWQALVFPGLLNSDPGPAVADSLRLDDQEATILAIQKVLPAVVSIVIYGADRVTQQVLPDGQIKTEKKKQLIGYGTGFLVTADGLIMTNKHVVDEAPAEEAQFRIILYSGQEYYAQLISRDPIYDLAILKIFDKNLPFVELGDSARLMVGSTVIAIGNALGRYQHSAAKGIVSGLGRSVLASDQAGQNEVLDNVIQTDANINLGNSGGPLINLAGQVVGINAALDEGGQGIGLAIPINDARGAINSVKQKGYIARPRLGLRYLMLTPQIARDHNLPVMSGAWITSEDPAAPAVIPDSPADKAGLRAGDIILEINGLKVAGGNSLLSVIQKYKPGDKIGLRVQRGEKIMVVLVILEEFR</sequence>
<dbReference type="SUPFAM" id="SSF50156">
    <property type="entry name" value="PDZ domain-like"/>
    <property type="match status" value="1"/>
</dbReference>
<organism evidence="5 6">
    <name type="scientific">Candidatus Falkowbacteria bacterium CG23_combo_of_CG06-09_8_20_14_all_49_15</name>
    <dbReference type="NCBI Taxonomy" id="1974572"/>
    <lineage>
        <taxon>Bacteria</taxon>
        <taxon>Candidatus Falkowiibacteriota</taxon>
    </lineage>
</organism>
<dbReference type="GO" id="GO:0004252">
    <property type="term" value="F:serine-type endopeptidase activity"/>
    <property type="evidence" value="ECO:0007669"/>
    <property type="project" value="InterPro"/>
</dbReference>
<dbReference type="PRINTS" id="PR00834">
    <property type="entry name" value="PROTEASES2C"/>
</dbReference>
<keyword evidence="3" id="KW-1133">Transmembrane helix</keyword>
<keyword evidence="1" id="KW-0645">Protease</keyword>
<dbReference type="SMART" id="SM00228">
    <property type="entry name" value="PDZ"/>
    <property type="match status" value="1"/>
</dbReference>
<evidence type="ECO:0000313" key="5">
    <source>
        <dbReference type="EMBL" id="PIP33377.1"/>
    </source>
</evidence>
<gene>
    <name evidence="5" type="ORF">COX22_04720</name>
</gene>
<dbReference type="GO" id="GO:0006508">
    <property type="term" value="P:proteolysis"/>
    <property type="evidence" value="ECO:0007669"/>
    <property type="project" value="UniProtKB-KW"/>
</dbReference>
<dbReference type="EMBL" id="PCSD01000111">
    <property type="protein sequence ID" value="PIP33377.1"/>
    <property type="molecule type" value="Genomic_DNA"/>
</dbReference>
<keyword evidence="3" id="KW-0472">Membrane</keyword>
<dbReference type="InterPro" id="IPR001940">
    <property type="entry name" value="Peptidase_S1C"/>
</dbReference>
<dbReference type="PROSITE" id="PS50106">
    <property type="entry name" value="PDZ"/>
    <property type="match status" value="1"/>
</dbReference>
<keyword evidence="3" id="KW-0812">Transmembrane</keyword>
<name>A0A2G9ZJM4_9BACT</name>
<reference evidence="5 6" key="1">
    <citation type="submission" date="2017-09" db="EMBL/GenBank/DDBJ databases">
        <title>Depth-based differentiation of microbial function through sediment-hosted aquifers and enrichment of novel symbionts in the deep terrestrial subsurface.</title>
        <authorList>
            <person name="Probst A.J."/>
            <person name="Ladd B."/>
            <person name="Jarett J.K."/>
            <person name="Geller-Mcgrath D.E."/>
            <person name="Sieber C.M."/>
            <person name="Emerson J.B."/>
            <person name="Anantharaman K."/>
            <person name="Thomas B.C."/>
            <person name="Malmstrom R."/>
            <person name="Stieglmeier M."/>
            <person name="Klingl A."/>
            <person name="Woyke T."/>
            <person name="Ryan C.M."/>
            <person name="Banfield J.F."/>
        </authorList>
    </citation>
    <scope>NUCLEOTIDE SEQUENCE [LARGE SCALE GENOMIC DNA]</scope>
    <source>
        <strain evidence="5">CG23_combo_of_CG06-09_8_20_14_all_49_15</strain>
    </source>
</reference>
<dbReference type="Pfam" id="PF13180">
    <property type="entry name" value="PDZ_2"/>
    <property type="match status" value="1"/>
</dbReference>
<accession>A0A2G9ZJM4</accession>
<feature type="transmembrane region" description="Helical" evidence="3">
    <location>
        <begin position="43"/>
        <end position="63"/>
    </location>
</feature>
<dbReference type="Gene3D" id="2.30.42.10">
    <property type="match status" value="1"/>
</dbReference>